<dbReference type="PANTHER" id="PTHR40064:SF1">
    <property type="entry name" value="MEMBRANE PROTEIN"/>
    <property type="match status" value="1"/>
</dbReference>
<evidence type="ECO:0000256" key="4">
    <source>
        <dbReference type="ARBA" id="ARBA00022989"/>
    </source>
</evidence>
<keyword evidence="4 6" id="KW-1133">Transmembrane helix</keyword>
<feature type="transmembrane region" description="Helical" evidence="6">
    <location>
        <begin position="81"/>
        <end position="100"/>
    </location>
</feature>
<dbReference type="Pfam" id="PF11728">
    <property type="entry name" value="ArAE_1_C"/>
    <property type="match status" value="1"/>
</dbReference>
<dbReference type="GO" id="GO:0005886">
    <property type="term" value="C:plasma membrane"/>
    <property type="evidence" value="ECO:0007669"/>
    <property type="project" value="UniProtKB-SubCell"/>
</dbReference>
<organism evidence="8 9">
    <name type="scientific">Dubosiella newyorkensis</name>
    <dbReference type="NCBI Taxonomy" id="1862672"/>
    <lineage>
        <taxon>Bacteria</taxon>
        <taxon>Bacillati</taxon>
        <taxon>Bacillota</taxon>
        <taxon>Erysipelotrichia</taxon>
        <taxon>Erysipelotrichales</taxon>
        <taxon>Erysipelotrichaceae</taxon>
        <taxon>Dubosiella</taxon>
    </lineage>
</organism>
<sequence>MSINQKKALILAFKIGIGSALAVFLAHLFWLENPMGAGTITLLTLLTTKKGTFKLTFQRIWTFLITVSLCCWIYPWLQEDFIAFGFVIFLLVLITEASKTQQTLSVNALIAMHFFSTQTYSWPFIFNEFFLLLIGISIAIVFNLFHDYRGATSSLVEKVRKTDEELLILIREVIVYMEKMETNSKVWGEFGRIEKELQTALSQAIEFQDNTFSDHPQYFIEYFQMRIRQFHILHNLHYEIRKIRSMPAQAKIIEQFLDVCCNKIYEHELPIMQKEILSEIFLVMKKEPLPSSREEFESRALLYHILMDLEDALSAKVDFIESLSEESLKLYRNEKTKHIVSMEEAPDRAVF</sequence>
<evidence type="ECO:0000256" key="5">
    <source>
        <dbReference type="ARBA" id="ARBA00023136"/>
    </source>
</evidence>
<feature type="domain" description="Putative aromatic acid exporter C-terminal" evidence="7">
    <location>
        <begin position="155"/>
        <end position="316"/>
    </location>
</feature>
<feature type="transmembrane region" description="Helical" evidence="6">
    <location>
        <begin position="120"/>
        <end position="145"/>
    </location>
</feature>
<keyword evidence="5 6" id="KW-0472">Membrane</keyword>
<name>A0A1U7NQK1_9FIRM</name>
<dbReference type="STRING" id="1862672.BO225_00320"/>
<proteinExistence type="predicted"/>
<dbReference type="AlphaFoldDB" id="A0A1U7NQK1"/>
<evidence type="ECO:0000313" key="8">
    <source>
        <dbReference type="EMBL" id="OLU47914.1"/>
    </source>
</evidence>
<dbReference type="Gene3D" id="1.20.120.940">
    <property type="entry name" value="Putative aromatic acid exporter, C-terminal domain"/>
    <property type="match status" value="1"/>
</dbReference>
<dbReference type="RefSeq" id="WP_076340316.1">
    <property type="nucleotide sequence ID" value="NZ_CAMRDH010000036.1"/>
</dbReference>
<keyword evidence="9" id="KW-1185">Reference proteome</keyword>
<dbReference type="InterPro" id="IPR052984">
    <property type="entry name" value="UPF0421"/>
</dbReference>
<comment type="subcellular location">
    <subcellularLocation>
        <location evidence="1">Cell membrane</location>
        <topology evidence="1">Multi-pass membrane protein</topology>
    </subcellularLocation>
</comment>
<accession>A0A1U7NQK1</accession>
<feature type="transmembrane region" description="Helical" evidence="6">
    <location>
        <begin position="51"/>
        <end position="74"/>
    </location>
</feature>
<dbReference type="InterPro" id="IPR038323">
    <property type="entry name" value="ArAE_1_C_sf"/>
</dbReference>
<keyword evidence="2" id="KW-1003">Cell membrane</keyword>
<comment type="caution">
    <text evidence="8">The sequence shown here is derived from an EMBL/GenBank/DDBJ whole genome shotgun (WGS) entry which is preliminary data.</text>
</comment>
<dbReference type="PANTHER" id="PTHR40064">
    <property type="entry name" value="MEMBRANE PROTEIN-RELATED"/>
    <property type="match status" value="1"/>
</dbReference>
<gene>
    <name evidence="8" type="ORF">BO225_00320</name>
</gene>
<evidence type="ECO:0000259" key="7">
    <source>
        <dbReference type="Pfam" id="PF11728"/>
    </source>
</evidence>
<dbReference type="GeneID" id="78274400"/>
<evidence type="ECO:0000256" key="1">
    <source>
        <dbReference type="ARBA" id="ARBA00004651"/>
    </source>
</evidence>
<dbReference type="InterPro" id="IPR010343">
    <property type="entry name" value="ArAE_1"/>
</dbReference>
<dbReference type="EMBL" id="MPKA01000021">
    <property type="protein sequence ID" value="OLU47914.1"/>
    <property type="molecule type" value="Genomic_DNA"/>
</dbReference>
<evidence type="ECO:0000256" key="6">
    <source>
        <dbReference type="SAM" id="Phobius"/>
    </source>
</evidence>
<dbReference type="Proteomes" id="UP000186705">
    <property type="component" value="Unassembled WGS sequence"/>
</dbReference>
<evidence type="ECO:0000313" key="9">
    <source>
        <dbReference type="Proteomes" id="UP000186705"/>
    </source>
</evidence>
<feature type="transmembrane region" description="Helical" evidence="6">
    <location>
        <begin position="12"/>
        <end position="31"/>
    </location>
</feature>
<reference evidence="8 9" key="1">
    <citation type="submission" date="2016-11" db="EMBL/GenBank/DDBJ databases">
        <title>Description of two novel members of the family Erysipelotrichaceae: Ileibacterium lipovorans gen. nov., sp. nov. and Dubosiella newyorkensis, gen. nov., sp. nov.</title>
        <authorList>
            <person name="Cox L.M."/>
            <person name="Sohn J."/>
            <person name="Tyrrell K.L."/>
            <person name="Citron D.M."/>
            <person name="Lawson P.A."/>
            <person name="Patel N.B."/>
            <person name="Iizumi T."/>
            <person name="Perez-Perez G.I."/>
            <person name="Goldstein E.J."/>
            <person name="Blaser M.J."/>
        </authorList>
    </citation>
    <scope>NUCLEOTIDE SEQUENCE [LARGE SCALE GENOMIC DNA]</scope>
    <source>
        <strain evidence="8 9">NYU-BL-A4</strain>
    </source>
</reference>
<protein>
    <recommendedName>
        <fullName evidence="7">Putative aromatic acid exporter C-terminal domain-containing protein</fullName>
    </recommendedName>
</protein>
<dbReference type="OrthoDB" id="357521at2"/>
<evidence type="ECO:0000256" key="3">
    <source>
        <dbReference type="ARBA" id="ARBA00022692"/>
    </source>
</evidence>
<keyword evidence="3 6" id="KW-0812">Transmembrane</keyword>
<evidence type="ECO:0000256" key="2">
    <source>
        <dbReference type="ARBA" id="ARBA00022475"/>
    </source>
</evidence>
<dbReference type="InterPro" id="IPR021062">
    <property type="entry name" value="ArAE_1_C"/>
</dbReference>
<dbReference type="Pfam" id="PF06081">
    <property type="entry name" value="ArAE_1"/>
    <property type="match status" value="1"/>
</dbReference>